<dbReference type="SMART" id="SM00020">
    <property type="entry name" value="Tryp_SPc"/>
    <property type="match status" value="1"/>
</dbReference>
<organism evidence="5 6">
    <name type="scientific">Thalassiosira oceanica</name>
    <name type="common">Marine diatom</name>
    <dbReference type="NCBI Taxonomy" id="159749"/>
    <lineage>
        <taxon>Eukaryota</taxon>
        <taxon>Sar</taxon>
        <taxon>Stramenopiles</taxon>
        <taxon>Ochrophyta</taxon>
        <taxon>Bacillariophyta</taxon>
        <taxon>Coscinodiscophyceae</taxon>
        <taxon>Thalassiosirophycidae</taxon>
        <taxon>Thalassiosirales</taxon>
        <taxon>Thalassiosiraceae</taxon>
        <taxon>Thalassiosira</taxon>
    </lineage>
</organism>
<keyword evidence="6" id="KW-1185">Reference proteome</keyword>
<dbReference type="OrthoDB" id="10066789at2759"/>
<gene>
    <name evidence="5" type="ORF">THAOC_33916</name>
</gene>
<dbReference type="PANTHER" id="PTHR24276:SF91">
    <property type="entry name" value="AT26814P-RELATED"/>
    <property type="match status" value="1"/>
</dbReference>
<evidence type="ECO:0000313" key="6">
    <source>
        <dbReference type="Proteomes" id="UP000266841"/>
    </source>
</evidence>
<dbReference type="Proteomes" id="UP000266841">
    <property type="component" value="Unassembled WGS sequence"/>
</dbReference>
<dbReference type="GO" id="GO:0006508">
    <property type="term" value="P:proteolysis"/>
    <property type="evidence" value="ECO:0007669"/>
    <property type="project" value="InterPro"/>
</dbReference>
<dbReference type="CDD" id="cd00190">
    <property type="entry name" value="Tryp_SPc"/>
    <property type="match status" value="1"/>
</dbReference>
<evidence type="ECO:0000313" key="5">
    <source>
        <dbReference type="EMBL" id="EJK47364.1"/>
    </source>
</evidence>
<dbReference type="InterPro" id="IPR001254">
    <property type="entry name" value="Trypsin_dom"/>
</dbReference>
<feature type="domain" description="Peptidase S1" evidence="4">
    <location>
        <begin position="270"/>
        <end position="536"/>
    </location>
</feature>
<evidence type="ECO:0000256" key="2">
    <source>
        <dbReference type="ARBA" id="ARBA00023157"/>
    </source>
</evidence>
<reference evidence="5 6" key="1">
    <citation type="journal article" date="2012" name="Genome Biol.">
        <title>Genome and low-iron response of an oceanic diatom adapted to chronic iron limitation.</title>
        <authorList>
            <person name="Lommer M."/>
            <person name="Specht M."/>
            <person name="Roy A.S."/>
            <person name="Kraemer L."/>
            <person name="Andreson R."/>
            <person name="Gutowska M.A."/>
            <person name="Wolf J."/>
            <person name="Bergner S.V."/>
            <person name="Schilhabel M.B."/>
            <person name="Klostermeier U.C."/>
            <person name="Beiko R.G."/>
            <person name="Rosenstiel P."/>
            <person name="Hippler M."/>
            <person name="Laroche J."/>
        </authorList>
    </citation>
    <scope>NUCLEOTIDE SEQUENCE [LARGE SCALE GENOMIC DNA]</scope>
    <source>
        <strain evidence="5 6">CCMP1005</strain>
    </source>
</reference>
<dbReference type="PROSITE" id="PS00134">
    <property type="entry name" value="TRYPSIN_HIS"/>
    <property type="match status" value="1"/>
</dbReference>
<keyword evidence="1" id="KW-0843">Virulence</keyword>
<evidence type="ECO:0000256" key="3">
    <source>
        <dbReference type="SAM" id="MobiDB-lite"/>
    </source>
</evidence>
<protein>
    <recommendedName>
        <fullName evidence="4">Peptidase S1 domain-containing protein</fullName>
    </recommendedName>
</protein>
<dbReference type="PROSITE" id="PS50240">
    <property type="entry name" value="TRYPSIN_DOM"/>
    <property type="match status" value="2"/>
</dbReference>
<dbReference type="EMBL" id="AGNL01047019">
    <property type="protein sequence ID" value="EJK47364.1"/>
    <property type="molecule type" value="Genomic_DNA"/>
</dbReference>
<dbReference type="eggNOG" id="KOG3627">
    <property type="taxonomic scope" value="Eukaryota"/>
</dbReference>
<name>K0R608_THAOC</name>
<dbReference type="Pfam" id="PF00089">
    <property type="entry name" value="Trypsin"/>
    <property type="match status" value="2"/>
</dbReference>
<dbReference type="SUPFAM" id="SSF50494">
    <property type="entry name" value="Trypsin-like serine proteases"/>
    <property type="match status" value="2"/>
</dbReference>
<feature type="compositionally biased region" description="Basic and acidic residues" evidence="3">
    <location>
        <begin position="258"/>
        <end position="268"/>
    </location>
</feature>
<dbReference type="InterPro" id="IPR043504">
    <property type="entry name" value="Peptidase_S1_PA_chymotrypsin"/>
</dbReference>
<feature type="region of interest" description="Disordered" evidence="3">
    <location>
        <begin position="600"/>
        <end position="655"/>
    </location>
</feature>
<accession>K0R608</accession>
<dbReference type="InterPro" id="IPR050430">
    <property type="entry name" value="Peptidase_S1"/>
</dbReference>
<dbReference type="PANTHER" id="PTHR24276">
    <property type="entry name" value="POLYSERASE-RELATED"/>
    <property type="match status" value="1"/>
</dbReference>
<dbReference type="InterPro" id="IPR018114">
    <property type="entry name" value="TRYPSIN_HIS"/>
</dbReference>
<dbReference type="AlphaFoldDB" id="K0R608"/>
<comment type="caution">
    <text evidence="5">The sequence shown here is derived from an EMBL/GenBank/DDBJ whole genome shotgun (WGS) entry which is preliminary data.</text>
</comment>
<feature type="domain" description="Peptidase S1" evidence="4">
    <location>
        <begin position="95"/>
        <end position="239"/>
    </location>
</feature>
<dbReference type="GO" id="GO:0004252">
    <property type="term" value="F:serine-type endopeptidase activity"/>
    <property type="evidence" value="ECO:0007669"/>
    <property type="project" value="InterPro"/>
</dbReference>
<feature type="region of interest" description="Disordered" evidence="3">
    <location>
        <begin position="985"/>
        <end position="1045"/>
    </location>
</feature>
<proteinExistence type="predicted"/>
<sequence length="1045" mass="112708">MAAAAMSVVANARSVASIMTANDGFNISSAGKGLRSQLDAYRSLEHYEFEVEYCTPAGASYLESQLQDEVYADSDRDVDVMCGCEDGFAECSATFNEEECAVSVCTIERTITLWRLLDDIAPFLLSIHSTTEYTSGGANMHSTSALLAVTEEEGLECLGFSVDHNQEKVTSQMLCAKEDGKSSCYGDSGGPLLIKGADSSQDLQIGVVSWGVGCGEDAVVPGVYARVSSAYDWIRTEVCKRSVDPPASFECDESAADDTERSGHAKQERIVGGEDAKVGRYPYAVGLESILFGEFCGGSLIAPDVVLSAAHCMNTGGFVPYNVIIGRLDLEERTDGESLAMAYELKHPNYDRLSTENDFALIYLASPTYNYEVVQLNQDDNIPQSGDAVTAIGYGYTDMTPSKILQEVEMKALSNKECNEIPEWETVVGRACNSCEVCEQDGSSVKVKADCDNLFPTAGRTWDCNYEIDFTYSLLQCKANAFSLERYLSEVMPDGDMANIECNCQSETRLVQCDVEFLEEICLDGLSLCWKSSQVQLWNVATSDLKSVTYKSEYTQGPTQSPESQTDIMTSPTLSSIHLKTSAEEVMSLPPTLSPMNITPSFELSPVTPTPTIMPSGKPTVNSTSSSQSSMPTTGSPSISPSRNPTANPLPFPSSSPTVHPFSGYKGVGSDGECTDVNGVLYSYVQYSGVAAPKNCASRCSKLGLSNQVGLGASMADICRCYFDGTGTAPEVAVADQTSQNGGSGPITGVNDSPGWQCYRLVIAGTISPTPSPSSSPTVVASTSTLKQRACQTMAECDTQRQELGIESFLAGTDLPFKGCFMEEGKTYFGLGGSQDDMSTEISGNRERLWCVEEIPVIPCLRVEECDNRRKELGIETFQAGTDFPSKGCFIEGTNSFFGMEGTAEEMSTDDLPGSQKRLFCVATNGNLRTNTSSAVAVFSVATLVHVMENEDTSDNLASSSALAICFSFGSAGLRVQCCWQGRTRLKHPNPESNRSKHRGERSPSAWKRSVVGSSSRLEHPSPESNDPSIEVKDRAHQTKPRHEL</sequence>
<dbReference type="Gene3D" id="2.40.10.10">
    <property type="entry name" value="Trypsin-like serine proteases"/>
    <property type="match status" value="2"/>
</dbReference>
<feature type="region of interest" description="Disordered" evidence="3">
    <location>
        <begin position="245"/>
        <end position="268"/>
    </location>
</feature>
<feature type="compositionally biased region" description="Basic and acidic residues" evidence="3">
    <location>
        <begin position="1030"/>
        <end position="1045"/>
    </location>
</feature>
<dbReference type="InterPro" id="IPR009003">
    <property type="entry name" value="Peptidase_S1_PA"/>
</dbReference>
<feature type="compositionally biased region" description="Low complexity" evidence="3">
    <location>
        <begin position="619"/>
        <end position="638"/>
    </location>
</feature>
<keyword evidence="2" id="KW-1015">Disulfide bond</keyword>
<evidence type="ECO:0000256" key="1">
    <source>
        <dbReference type="ARBA" id="ARBA00023026"/>
    </source>
</evidence>
<evidence type="ECO:0000259" key="4">
    <source>
        <dbReference type="PROSITE" id="PS50240"/>
    </source>
</evidence>